<sequence>MNALNRSRHPPLHSLQWRKKFSTRQTSIYRLQDSRLSVPTGESVIDEFFRRFEPGLSPPRSHEPLRLFLEQTGALHSFLDIFGSQRPPLNRRVLAVVDDRCDPCLQITGIAESAAFLPVRPWESEEYMRRPPEGLYTQICGVDAEMLYKHLNQDIRGFTLEFHLPHYVLRPEDDRLRDGRRLRKHRLFRLSGQDAIYEVQLSLVVFGVDEFFWTAYFCEDAYFRSSNPITEHLKDKGDGPSSGVRMSKFPIWDPRYYFLYILVIRLGQITMEWAVLTDIIAGHLDKHDDLFLEDDPSLRKTKEYTWILVTLRRLRNLLARVIATLVSFDANNCVYFDLEAEGALYDRFRECFDQVRQLTAELSSAQMVLEQRIETLEKMSDVLVNASSLAKSITATRQGDNIRLLTYISIIYLPVTLVTGIFSMNQVSGENAWWKYWLCLICLTAGTITMAIGVQIINPRWRYGQNMPNIT</sequence>
<dbReference type="Proteomes" id="UP001149074">
    <property type="component" value="Unassembled WGS sequence"/>
</dbReference>
<feature type="transmembrane region" description="Helical" evidence="5">
    <location>
        <begin position="434"/>
        <end position="457"/>
    </location>
</feature>
<evidence type="ECO:0000256" key="3">
    <source>
        <dbReference type="ARBA" id="ARBA00022989"/>
    </source>
</evidence>
<dbReference type="PANTHER" id="PTHR46494">
    <property type="entry name" value="CORA FAMILY METAL ION TRANSPORTER (EUROFUNG)"/>
    <property type="match status" value="1"/>
</dbReference>
<proteinExistence type="predicted"/>
<comment type="caution">
    <text evidence="6">The sequence shown here is derived from an EMBL/GenBank/DDBJ whole genome shotgun (WGS) entry which is preliminary data.</text>
</comment>
<name>A0A9W9KNP6_9EURO</name>
<evidence type="ECO:0000313" key="7">
    <source>
        <dbReference type="Proteomes" id="UP001149074"/>
    </source>
</evidence>
<dbReference type="GeneID" id="81351741"/>
<dbReference type="SUPFAM" id="SSF144083">
    <property type="entry name" value="Magnesium transport protein CorA, transmembrane region"/>
    <property type="match status" value="1"/>
</dbReference>
<dbReference type="Gene3D" id="1.20.58.340">
    <property type="entry name" value="Magnesium transport protein CorA, transmembrane region"/>
    <property type="match status" value="1"/>
</dbReference>
<reference evidence="6" key="2">
    <citation type="journal article" date="2023" name="IMA Fungus">
        <title>Comparative genomic study of the Penicillium genus elucidates a diverse pangenome and 15 lateral gene transfer events.</title>
        <authorList>
            <person name="Petersen C."/>
            <person name="Sorensen T."/>
            <person name="Nielsen M.R."/>
            <person name="Sondergaard T.E."/>
            <person name="Sorensen J.L."/>
            <person name="Fitzpatrick D.A."/>
            <person name="Frisvad J.C."/>
            <person name="Nielsen K.L."/>
        </authorList>
    </citation>
    <scope>NUCLEOTIDE SEQUENCE</scope>
    <source>
        <strain evidence="6">IBT 30761</strain>
    </source>
</reference>
<dbReference type="OrthoDB" id="5428055at2759"/>
<keyword evidence="4 5" id="KW-0472">Membrane</keyword>
<accession>A0A9W9KNP6</accession>
<evidence type="ECO:0000256" key="2">
    <source>
        <dbReference type="ARBA" id="ARBA00022692"/>
    </source>
</evidence>
<evidence type="ECO:0000256" key="5">
    <source>
        <dbReference type="SAM" id="Phobius"/>
    </source>
</evidence>
<dbReference type="EMBL" id="JAPQKI010000001">
    <property type="protein sequence ID" value="KAJ5112213.1"/>
    <property type="molecule type" value="Genomic_DNA"/>
</dbReference>
<dbReference type="AlphaFoldDB" id="A0A9W9KNP6"/>
<dbReference type="RefSeq" id="XP_056479986.1">
    <property type="nucleotide sequence ID" value="XM_056612762.1"/>
</dbReference>
<keyword evidence="2 5" id="KW-0812">Transmembrane</keyword>
<dbReference type="PANTHER" id="PTHR46494:SF1">
    <property type="entry name" value="CORA FAMILY METAL ION TRANSPORTER (EUROFUNG)"/>
    <property type="match status" value="1"/>
</dbReference>
<dbReference type="GO" id="GO:0000287">
    <property type="term" value="F:magnesium ion binding"/>
    <property type="evidence" value="ECO:0007669"/>
    <property type="project" value="TreeGrafter"/>
</dbReference>
<dbReference type="GO" id="GO:0015087">
    <property type="term" value="F:cobalt ion transmembrane transporter activity"/>
    <property type="evidence" value="ECO:0007669"/>
    <property type="project" value="TreeGrafter"/>
</dbReference>
<evidence type="ECO:0000256" key="1">
    <source>
        <dbReference type="ARBA" id="ARBA00004651"/>
    </source>
</evidence>
<dbReference type="GO" id="GO:0015095">
    <property type="term" value="F:magnesium ion transmembrane transporter activity"/>
    <property type="evidence" value="ECO:0007669"/>
    <property type="project" value="TreeGrafter"/>
</dbReference>
<reference evidence="6" key="1">
    <citation type="submission" date="2022-11" db="EMBL/GenBank/DDBJ databases">
        <authorList>
            <person name="Petersen C."/>
        </authorList>
    </citation>
    <scope>NUCLEOTIDE SEQUENCE</scope>
    <source>
        <strain evidence="6">IBT 30761</strain>
    </source>
</reference>
<keyword evidence="3 5" id="KW-1133">Transmembrane helix</keyword>
<feature type="transmembrane region" description="Helical" evidence="5">
    <location>
        <begin position="404"/>
        <end position="422"/>
    </location>
</feature>
<gene>
    <name evidence="6" type="ORF">N7532_000258</name>
</gene>
<evidence type="ECO:0000313" key="6">
    <source>
        <dbReference type="EMBL" id="KAJ5112213.1"/>
    </source>
</evidence>
<dbReference type="GO" id="GO:0050897">
    <property type="term" value="F:cobalt ion binding"/>
    <property type="evidence" value="ECO:0007669"/>
    <property type="project" value="TreeGrafter"/>
</dbReference>
<dbReference type="Pfam" id="PF01544">
    <property type="entry name" value="CorA"/>
    <property type="match status" value="1"/>
</dbReference>
<dbReference type="InterPro" id="IPR002523">
    <property type="entry name" value="MgTranspt_CorA/ZnTranspt_ZntB"/>
</dbReference>
<organism evidence="6 7">
    <name type="scientific">Penicillium argentinense</name>
    <dbReference type="NCBI Taxonomy" id="1131581"/>
    <lineage>
        <taxon>Eukaryota</taxon>
        <taxon>Fungi</taxon>
        <taxon>Dikarya</taxon>
        <taxon>Ascomycota</taxon>
        <taxon>Pezizomycotina</taxon>
        <taxon>Eurotiomycetes</taxon>
        <taxon>Eurotiomycetidae</taxon>
        <taxon>Eurotiales</taxon>
        <taxon>Aspergillaceae</taxon>
        <taxon>Penicillium</taxon>
    </lineage>
</organism>
<keyword evidence="7" id="KW-1185">Reference proteome</keyword>
<evidence type="ECO:0000256" key="4">
    <source>
        <dbReference type="ARBA" id="ARBA00023136"/>
    </source>
</evidence>
<dbReference type="InterPro" id="IPR045863">
    <property type="entry name" value="CorA_TM1_TM2"/>
</dbReference>
<dbReference type="GO" id="GO:0005886">
    <property type="term" value="C:plasma membrane"/>
    <property type="evidence" value="ECO:0007669"/>
    <property type="project" value="UniProtKB-SubCell"/>
</dbReference>
<protein>
    <submittedName>
        <fullName evidence="6">Tumor suppressor protein LOH1CR12</fullName>
    </submittedName>
</protein>
<comment type="subcellular location">
    <subcellularLocation>
        <location evidence="1">Cell membrane</location>
        <topology evidence="1">Multi-pass membrane protein</topology>
    </subcellularLocation>
</comment>